<evidence type="ECO:0000256" key="5">
    <source>
        <dbReference type="RuleBase" id="RU004379"/>
    </source>
</evidence>
<reference evidence="7" key="2">
    <citation type="submission" date="2025-08" db="UniProtKB">
        <authorList>
            <consortium name="RefSeq"/>
        </authorList>
    </citation>
    <scope>IDENTIFICATION</scope>
</reference>
<feature type="transmembrane region" description="Helical" evidence="5">
    <location>
        <begin position="56"/>
        <end position="82"/>
    </location>
</feature>
<evidence type="ECO:0000256" key="3">
    <source>
        <dbReference type="ARBA" id="ARBA00022989"/>
    </source>
</evidence>
<evidence type="ECO:0000256" key="2">
    <source>
        <dbReference type="ARBA" id="ARBA00022692"/>
    </source>
</evidence>
<dbReference type="GeneID" id="108008765"/>
<dbReference type="Proteomes" id="UP001652628">
    <property type="component" value="Chromosome 2L"/>
</dbReference>
<organism evidence="6 7">
    <name type="scientific">Drosophila suzukii</name>
    <name type="common">Spotted-wing drosophila fruit fly</name>
    <dbReference type="NCBI Taxonomy" id="28584"/>
    <lineage>
        <taxon>Eukaryota</taxon>
        <taxon>Metazoa</taxon>
        <taxon>Ecdysozoa</taxon>
        <taxon>Arthropoda</taxon>
        <taxon>Hexapoda</taxon>
        <taxon>Insecta</taxon>
        <taxon>Pterygota</taxon>
        <taxon>Neoptera</taxon>
        <taxon>Endopterygota</taxon>
        <taxon>Diptera</taxon>
        <taxon>Brachycera</taxon>
        <taxon>Muscomorpha</taxon>
        <taxon>Ephydroidea</taxon>
        <taxon>Drosophilidae</taxon>
        <taxon>Drosophila</taxon>
        <taxon>Sophophora</taxon>
    </lineage>
</organism>
<evidence type="ECO:0000313" key="7">
    <source>
        <dbReference type="RefSeq" id="XP_016928156.2"/>
    </source>
</evidence>
<feature type="transmembrane region" description="Helical" evidence="5">
    <location>
        <begin position="116"/>
        <end position="136"/>
    </location>
</feature>
<feature type="transmembrane region" description="Helical" evidence="5">
    <location>
        <begin position="169"/>
        <end position="191"/>
    </location>
</feature>
<gene>
    <name evidence="7" type="primary">LOC108008765</name>
</gene>
<feature type="transmembrane region" description="Helical" evidence="5">
    <location>
        <begin position="26"/>
        <end position="50"/>
    </location>
</feature>
<dbReference type="Pfam" id="PF01027">
    <property type="entry name" value="Bax1-I"/>
    <property type="match status" value="1"/>
</dbReference>
<feature type="transmembrane region" description="Helical" evidence="5">
    <location>
        <begin position="143"/>
        <end position="163"/>
    </location>
</feature>
<evidence type="ECO:0000313" key="6">
    <source>
        <dbReference type="Proteomes" id="UP001652628"/>
    </source>
</evidence>
<keyword evidence="6" id="KW-1185">Reference proteome</keyword>
<sequence>MCNRKRRYRTNVFEDPAVRRRFVTKVLTIVAINLTITSLAMTICILTSPIRRFLIINWWIPIPAIVIIFIIHLVMCFCPGVFRKSPIKWILLVIYVICHAILVSCLAVRYRPLLVLTAFGICAFLVACLCLFARFAPCDFTSCYTLIFILILALLVLGILAIFIRGLRIVYICLGVIAYSIFIVYDLQLIIGGKIHKNQYDELDYIIASMILFHDVVHLFMFILQLAGWIDDD</sequence>
<comment type="similarity">
    <text evidence="5">Belongs to the BI1 family.</text>
</comment>
<feature type="transmembrane region" description="Helical" evidence="5">
    <location>
        <begin position="203"/>
        <end position="230"/>
    </location>
</feature>
<protein>
    <submittedName>
        <fullName evidence="7">Protein lifeguard 3-like</fullName>
    </submittedName>
</protein>
<dbReference type="InterPro" id="IPR006214">
    <property type="entry name" value="Bax_inhibitor_1-related"/>
</dbReference>
<name>A0AB39Z425_DROSZ</name>
<keyword evidence="4 5" id="KW-0472">Membrane</keyword>
<feature type="transmembrane region" description="Helical" evidence="5">
    <location>
        <begin position="89"/>
        <end position="110"/>
    </location>
</feature>
<comment type="subcellular location">
    <subcellularLocation>
        <location evidence="1">Membrane</location>
        <topology evidence="1">Multi-pass membrane protein</topology>
    </subcellularLocation>
</comment>
<dbReference type="AlphaFoldDB" id="A0AB39Z425"/>
<accession>A0AB39Z425</accession>
<keyword evidence="3 5" id="KW-1133">Transmembrane helix</keyword>
<evidence type="ECO:0000256" key="1">
    <source>
        <dbReference type="ARBA" id="ARBA00004141"/>
    </source>
</evidence>
<evidence type="ECO:0000256" key="4">
    <source>
        <dbReference type="ARBA" id="ARBA00023136"/>
    </source>
</evidence>
<dbReference type="GO" id="GO:0016020">
    <property type="term" value="C:membrane"/>
    <property type="evidence" value="ECO:0007669"/>
    <property type="project" value="UniProtKB-SubCell"/>
</dbReference>
<dbReference type="RefSeq" id="XP_016928156.2">
    <property type="nucleotide sequence ID" value="XM_017072667.4"/>
</dbReference>
<dbReference type="PANTHER" id="PTHR23291">
    <property type="entry name" value="BAX INHIBITOR-RELATED"/>
    <property type="match status" value="1"/>
</dbReference>
<proteinExistence type="inferred from homology"/>
<dbReference type="PANTHER" id="PTHR23291:SF47">
    <property type="entry name" value="TRANSMEMBRANE BAX INHIBITOR MOTIF CONTAINING 7"/>
    <property type="match status" value="1"/>
</dbReference>
<keyword evidence="2 5" id="KW-0812">Transmembrane</keyword>
<reference evidence="6" key="1">
    <citation type="submission" date="2025-05" db="UniProtKB">
        <authorList>
            <consortium name="RefSeq"/>
        </authorList>
    </citation>
    <scope>NUCLEOTIDE SEQUENCE [LARGE SCALE GENOMIC DNA]</scope>
</reference>